<sequence length="89" mass="11091">MNQAIQFPDREEWCDHDEAIIFPVLVGGFKRECVIRRRILLERYGDALPEQWLSLFREHRWDWEDEFERLIRDDEYDEQGRFLFSDEIR</sequence>
<dbReference type="InterPro" id="IPR009962">
    <property type="entry name" value="DUF1488"/>
</dbReference>
<accession>E0SIT2</accession>
<keyword evidence="2" id="KW-1185">Reference proteome</keyword>
<dbReference type="SUPFAM" id="SSF160272">
    <property type="entry name" value="Shew3726-like"/>
    <property type="match status" value="1"/>
</dbReference>
<proteinExistence type="predicted"/>
<dbReference type="PATRIC" id="fig|198628.6.peg.4000"/>
<dbReference type="KEGG" id="ddd:Dda3937_01529"/>
<evidence type="ECO:0008006" key="3">
    <source>
        <dbReference type="Google" id="ProtNLM"/>
    </source>
</evidence>
<evidence type="ECO:0000313" key="1">
    <source>
        <dbReference type="EMBL" id="ADN00260.1"/>
    </source>
</evidence>
<name>E0SIT2_DICD3</name>
<dbReference type="RefSeq" id="WP_013319678.1">
    <property type="nucleotide sequence ID" value="NC_014500.1"/>
</dbReference>
<dbReference type="eggNOG" id="ENOG50331AY">
    <property type="taxonomic scope" value="Bacteria"/>
</dbReference>
<dbReference type="EMBL" id="CP002038">
    <property type="protein sequence ID" value="ADN00260.1"/>
    <property type="molecule type" value="Genomic_DNA"/>
</dbReference>
<dbReference type="STRING" id="198628.Dda3937_01529"/>
<evidence type="ECO:0000313" key="2">
    <source>
        <dbReference type="Proteomes" id="UP000006859"/>
    </source>
</evidence>
<organism evidence="1 2">
    <name type="scientific">Dickeya dadantii (strain 3937)</name>
    <name type="common">Erwinia chrysanthemi (strain 3937)</name>
    <dbReference type="NCBI Taxonomy" id="198628"/>
    <lineage>
        <taxon>Bacteria</taxon>
        <taxon>Pseudomonadati</taxon>
        <taxon>Pseudomonadota</taxon>
        <taxon>Gammaproteobacteria</taxon>
        <taxon>Enterobacterales</taxon>
        <taxon>Pectobacteriaceae</taxon>
        <taxon>Dickeya</taxon>
    </lineage>
</organism>
<dbReference type="HOGENOM" id="CLU_190004_1_0_6"/>
<protein>
    <recommendedName>
        <fullName evidence="3">DUF1488 domain-containing protein</fullName>
    </recommendedName>
</protein>
<dbReference type="Pfam" id="PF07369">
    <property type="entry name" value="DUF1488"/>
    <property type="match status" value="1"/>
</dbReference>
<dbReference type="AlphaFoldDB" id="E0SIT2"/>
<dbReference type="InterPro" id="IPR036692">
    <property type="entry name" value="Shew3726-like_sf"/>
</dbReference>
<dbReference type="Gene3D" id="3.30.160.140">
    <property type="entry name" value="Shew3726-like"/>
    <property type="match status" value="1"/>
</dbReference>
<reference evidence="1 2" key="1">
    <citation type="journal article" date="2011" name="J. Bacteriol.">
        <title>Genome sequence of the plant-pathogenic bacterium Dickeya dadantii 3937.</title>
        <authorList>
            <person name="Glasner J.D."/>
            <person name="Yang C.H."/>
            <person name="Reverchon S."/>
            <person name="Hugouvieux-Cotte-Pattat N."/>
            <person name="Condemine G."/>
            <person name="Bohin J.P."/>
            <person name="Van Gijsegem F."/>
            <person name="Yang S."/>
            <person name="Franza T."/>
            <person name="Expert D."/>
            <person name="Plunkett G. III"/>
            <person name="San Francisco M.J."/>
            <person name="Charkowski A.O."/>
            <person name="Py B."/>
            <person name="Bell K."/>
            <person name="Rauscher L."/>
            <person name="Rodriguez-Palenzuela P."/>
            <person name="Toussaint A."/>
            <person name="Holeva M.C."/>
            <person name="He S.Y."/>
            <person name="Douet V."/>
            <person name="Boccara M."/>
            <person name="Blanco C."/>
            <person name="Toth I."/>
            <person name="Anderson B.D."/>
            <person name="Biehl B.S."/>
            <person name="Mau B."/>
            <person name="Flynn S.M."/>
            <person name="Barras F."/>
            <person name="Lindeberg M."/>
            <person name="Birch P.R."/>
            <person name="Tsuyumu S."/>
            <person name="Shi X."/>
            <person name="Hibbing M."/>
            <person name="Yap M.N."/>
            <person name="Carpentier M."/>
            <person name="Dassa E."/>
            <person name="Umehara M."/>
            <person name="Kim J.F."/>
            <person name="Rusch M."/>
            <person name="Soni P."/>
            <person name="Mayhew G.F."/>
            <person name="Fouts D.E."/>
            <person name="Gill S.R."/>
            <person name="Blattner F.R."/>
            <person name="Keen N.T."/>
            <person name="Perna N.T."/>
        </authorList>
    </citation>
    <scope>NUCLEOTIDE SEQUENCE [LARGE SCALE GENOMIC DNA]</scope>
    <source>
        <strain evidence="1 2">3937</strain>
    </source>
</reference>
<gene>
    <name evidence="1" type="primary">yrdB</name>
    <name evidence="1" type="ordered locus">Dda3937_01529</name>
</gene>
<dbReference type="Proteomes" id="UP000006859">
    <property type="component" value="Chromosome"/>
</dbReference>
<dbReference type="OrthoDB" id="6465020at2"/>
<dbReference type="GeneID" id="55490738"/>